<dbReference type="Pfam" id="PF05125">
    <property type="entry name" value="Phage_cap_P2"/>
    <property type="match status" value="1"/>
</dbReference>
<protein>
    <submittedName>
        <fullName evidence="2">Phage major capsid protein, P2 family</fullName>
    </submittedName>
</protein>
<name>A0A068Z766_9GAMM</name>
<evidence type="ECO:0000313" key="2">
    <source>
        <dbReference type="EMBL" id="QLH62772.1"/>
    </source>
</evidence>
<dbReference type="NCBIfam" id="TIGR01551">
    <property type="entry name" value="major_capsid_P2"/>
    <property type="match status" value="1"/>
</dbReference>
<feature type="region of interest" description="Disordered" evidence="1">
    <location>
        <begin position="69"/>
        <end position="93"/>
    </location>
</feature>
<gene>
    <name evidence="2" type="ORF">SYMBAF_07195</name>
</gene>
<dbReference type="EMBL" id="CP050855">
    <property type="protein sequence ID" value="QLH62772.1"/>
    <property type="molecule type" value="Genomic_DNA"/>
</dbReference>
<organism evidence="2 3">
    <name type="scientific">Serratia symbiotica</name>
    <dbReference type="NCBI Taxonomy" id="138074"/>
    <lineage>
        <taxon>Bacteria</taxon>
        <taxon>Pseudomonadati</taxon>
        <taxon>Pseudomonadota</taxon>
        <taxon>Gammaproteobacteria</taxon>
        <taxon>Enterobacterales</taxon>
        <taxon>Yersiniaceae</taxon>
        <taxon>Serratia</taxon>
    </lineage>
</organism>
<dbReference type="GeneID" id="93736300"/>
<evidence type="ECO:0000256" key="1">
    <source>
        <dbReference type="SAM" id="MobiDB-lite"/>
    </source>
</evidence>
<sequence>MKPNTRKQYKMLLSQVANLNHIDPEDVAATFTVDPTVTQRLEDKIQDSSGFLKKVNIIPVDEQSGSKVGLGIDRPVASTTNTDDKEREPVDPTSLDEVGYVCTQTNFDTALKYSKLDAWSKFKDFQIRIRNQIVKRQGLDRIMIGWNGTSRARTSDITLNKLLQDVNIGWLQKVRKGAPGQVMDKVLGEDGSVVSEKIRIGTDGDYHNLDALVMDAVNELIAAWYQDDTELVAVVGRSLLADKYFPLVNQEQPNTESLAADIIISQKRLGGLQAVRVPFFPDNTIFITRLDNLSIYWQDGTRRRHIIDNPKRDRIENYESVNEAYVVEDYEGVALIENIQILKAKATAPAGQQPVQQPTETTEG</sequence>
<evidence type="ECO:0000313" key="3">
    <source>
        <dbReference type="Proteomes" id="UP000042738"/>
    </source>
</evidence>
<dbReference type="RefSeq" id="WP_040265686.1">
    <property type="nucleotide sequence ID" value="NZ_CP050855.1"/>
</dbReference>
<dbReference type="STRING" id="138074.SYMBAF_50146"/>
<accession>A0A068Z766</accession>
<proteinExistence type="predicted"/>
<dbReference type="Proteomes" id="UP000042738">
    <property type="component" value="Chromosome"/>
</dbReference>
<dbReference type="AlphaFoldDB" id="A0A068Z766"/>
<dbReference type="InterPro" id="IPR006441">
    <property type="entry name" value="Phage_P2_GpN"/>
</dbReference>
<reference evidence="2 3" key="1">
    <citation type="journal article" date="2014" name="Genome Announc.">
        <title>Whole-Genome Sequence of Serratia symbiotica Strain CWBI-2.3T, a Free-Living Symbiont of the Black Bean Aphid Aphis fabae.</title>
        <authorList>
            <person name="Foray V."/>
            <person name="Grigorescu A.S."/>
            <person name="Sabri A."/>
            <person name="Haubruge E."/>
            <person name="Lognay G."/>
            <person name="Francis F."/>
            <person name="Fauconnier M.L."/>
            <person name="Hance T."/>
            <person name="Thonart P."/>
        </authorList>
    </citation>
    <scope>NUCLEOTIDE SEQUENCE [LARGE SCALE GENOMIC DNA]</scope>
    <source>
        <strain evidence="2">CWBI-2.3</strain>
    </source>
</reference>